<dbReference type="CDD" id="cd11065">
    <property type="entry name" value="CYP64-like"/>
    <property type="match status" value="1"/>
</dbReference>
<evidence type="ECO:0000256" key="4">
    <source>
        <dbReference type="ARBA" id="ARBA00022617"/>
    </source>
</evidence>
<gene>
    <name evidence="11" type="ORF">MSAN_00953100</name>
</gene>
<keyword evidence="12" id="KW-1185">Reference proteome</keyword>
<sequence>MSLFLYGAVGALLIALYSYFSHKPRSKLPLPPGPRPWPIVGNLFDMPSTFEWITYMEWSKIYKSDILHVNVAGTSMIILSSAEAVNDLLEKRGSIYSDRARMPMVNELMGWDFALAFMKYGDHWRAHRRLFHEVFNPVAAQKFHPKEREAANELLHNFLERPDHDLLIHLRHMAAKIIMSIAYGIDILPANDPYVDWANKAVKGMVTAVVPGRFLVDSLPLLKYVPGWFPGAGFQRKAKEWRYLARGMLEKPFTEAKRKIASGTATHSFTLDGLQMVEGLAAENKAYMEQVVQATAGIMYTGGTGTTVSALGTFILAMLARPDVQKKAQAEIDSVIGEDRFPDFEDQESLPYLAAVIKESFRWKNVTPIAIPHFLSIEDEYRGYRIPAGSIVIPNTWCVIFNRTFSYIHCYIHRFIGPFSTMRPNVYPDPYSFKPERYLLDGKLNPAAVDPDVIFGFGRRICPGRHMAASSVWITAARILASFDITKAVGEDGNIIEPTYEYSPGLAMQPLPFKCSVKPRSEKAAARIRASLGTQG</sequence>
<comment type="cofactor">
    <cofactor evidence="1 9">
        <name>heme</name>
        <dbReference type="ChEBI" id="CHEBI:30413"/>
    </cofactor>
</comment>
<keyword evidence="4 9" id="KW-0349">Heme</keyword>
<dbReference type="InterPro" id="IPR002401">
    <property type="entry name" value="Cyt_P450_E_grp-I"/>
</dbReference>
<dbReference type="AlphaFoldDB" id="A0A8H6YXC1"/>
<dbReference type="PROSITE" id="PS00086">
    <property type="entry name" value="CYTOCHROME_P450"/>
    <property type="match status" value="1"/>
</dbReference>
<keyword evidence="7 9" id="KW-0408">Iron</keyword>
<dbReference type="EMBL" id="JACAZH010000006">
    <property type="protein sequence ID" value="KAF7366944.1"/>
    <property type="molecule type" value="Genomic_DNA"/>
</dbReference>
<evidence type="ECO:0000313" key="12">
    <source>
        <dbReference type="Proteomes" id="UP000623467"/>
    </source>
</evidence>
<evidence type="ECO:0000256" key="6">
    <source>
        <dbReference type="ARBA" id="ARBA00023002"/>
    </source>
</evidence>
<organism evidence="11 12">
    <name type="scientific">Mycena sanguinolenta</name>
    <dbReference type="NCBI Taxonomy" id="230812"/>
    <lineage>
        <taxon>Eukaryota</taxon>
        <taxon>Fungi</taxon>
        <taxon>Dikarya</taxon>
        <taxon>Basidiomycota</taxon>
        <taxon>Agaricomycotina</taxon>
        <taxon>Agaricomycetes</taxon>
        <taxon>Agaricomycetidae</taxon>
        <taxon>Agaricales</taxon>
        <taxon>Marasmiineae</taxon>
        <taxon>Mycenaceae</taxon>
        <taxon>Mycena</taxon>
    </lineage>
</organism>
<evidence type="ECO:0000256" key="9">
    <source>
        <dbReference type="PIRSR" id="PIRSR602401-1"/>
    </source>
</evidence>
<dbReference type="PRINTS" id="PR00463">
    <property type="entry name" value="EP450I"/>
</dbReference>
<dbReference type="PANTHER" id="PTHR46300:SF7">
    <property type="entry name" value="P450, PUTATIVE (EUROFUNG)-RELATED"/>
    <property type="match status" value="1"/>
</dbReference>
<comment type="pathway">
    <text evidence="2">Secondary metabolite biosynthesis.</text>
</comment>
<evidence type="ECO:0000313" key="11">
    <source>
        <dbReference type="EMBL" id="KAF7366944.1"/>
    </source>
</evidence>
<accession>A0A8H6YXC1</accession>
<evidence type="ECO:0000256" key="2">
    <source>
        <dbReference type="ARBA" id="ARBA00005179"/>
    </source>
</evidence>
<dbReference type="InterPro" id="IPR001128">
    <property type="entry name" value="Cyt_P450"/>
</dbReference>
<dbReference type="GO" id="GO:0020037">
    <property type="term" value="F:heme binding"/>
    <property type="evidence" value="ECO:0007669"/>
    <property type="project" value="InterPro"/>
</dbReference>
<evidence type="ECO:0008006" key="13">
    <source>
        <dbReference type="Google" id="ProtNLM"/>
    </source>
</evidence>
<evidence type="ECO:0000256" key="10">
    <source>
        <dbReference type="RuleBase" id="RU000461"/>
    </source>
</evidence>
<dbReference type="GO" id="GO:0004497">
    <property type="term" value="F:monooxygenase activity"/>
    <property type="evidence" value="ECO:0007669"/>
    <property type="project" value="UniProtKB-KW"/>
</dbReference>
<reference evidence="11" key="1">
    <citation type="submission" date="2020-05" db="EMBL/GenBank/DDBJ databases">
        <title>Mycena genomes resolve the evolution of fungal bioluminescence.</title>
        <authorList>
            <person name="Tsai I.J."/>
        </authorList>
    </citation>
    <scope>NUCLEOTIDE SEQUENCE</scope>
    <source>
        <strain evidence="11">160909Yilan</strain>
    </source>
</reference>
<dbReference type="Proteomes" id="UP000623467">
    <property type="component" value="Unassembled WGS sequence"/>
</dbReference>
<dbReference type="Pfam" id="PF00067">
    <property type="entry name" value="p450"/>
    <property type="match status" value="2"/>
</dbReference>
<protein>
    <recommendedName>
        <fullName evidence="13">Cytochrome P450</fullName>
    </recommendedName>
</protein>
<evidence type="ECO:0000256" key="3">
    <source>
        <dbReference type="ARBA" id="ARBA00010617"/>
    </source>
</evidence>
<dbReference type="GO" id="GO:0016705">
    <property type="term" value="F:oxidoreductase activity, acting on paired donors, with incorporation or reduction of molecular oxygen"/>
    <property type="evidence" value="ECO:0007669"/>
    <property type="project" value="InterPro"/>
</dbReference>
<dbReference type="SUPFAM" id="SSF48264">
    <property type="entry name" value="Cytochrome P450"/>
    <property type="match status" value="1"/>
</dbReference>
<comment type="similarity">
    <text evidence="3 10">Belongs to the cytochrome P450 family.</text>
</comment>
<evidence type="ECO:0000256" key="7">
    <source>
        <dbReference type="ARBA" id="ARBA00023004"/>
    </source>
</evidence>
<dbReference type="OrthoDB" id="2789670at2759"/>
<dbReference type="Gene3D" id="1.10.630.10">
    <property type="entry name" value="Cytochrome P450"/>
    <property type="match status" value="1"/>
</dbReference>
<keyword evidence="8 10" id="KW-0503">Monooxygenase</keyword>
<comment type="caution">
    <text evidence="11">The sequence shown here is derived from an EMBL/GenBank/DDBJ whole genome shotgun (WGS) entry which is preliminary data.</text>
</comment>
<dbReference type="GO" id="GO:0005506">
    <property type="term" value="F:iron ion binding"/>
    <property type="evidence" value="ECO:0007669"/>
    <property type="project" value="InterPro"/>
</dbReference>
<proteinExistence type="inferred from homology"/>
<evidence type="ECO:0000256" key="8">
    <source>
        <dbReference type="ARBA" id="ARBA00023033"/>
    </source>
</evidence>
<feature type="binding site" description="axial binding residue" evidence="9">
    <location>
        <position position="462"/>
    </location>
    <ligand>
        <name>heme</name>
        <dbReference type="ChEBI" id="CHEBI:30413"/>
    </ligand>
    <ligandPart>
        <name>Fe</name>
        <dbReference type="ChEBI" id="CHEBI:18248"/>
    </ligandPart>
</feature>
<name>A0A8H6YXC1_9AGAR</name>
<dbReference type="InterPro" id="IPR017972">
    <property type="entry name" value="Cyt_P450_CS"/>
</dbReference>
<keyword evidence="6 10" id="KW-0560">Oxidoreductase</keyword>
<evidence type="ECO:0000256" key="5">
    <source>
        <dbReference type="ARBA" id="ARBA00022723"/>
    </source>
</evidence>
<evidence type="ECO:0000256" key="1">
    <source>
        <dbReference type="ARBA" id="ARBA00001971"/>
    </source>
</evidence>
<dbReference type="InterPro" id="IPR050364">
    <property type="entry name" value="Cytochrome_P450_fung"/>
</dbReference>
<dbReference type="InterPro" id="IPR036396">
    <property type="entry name" value="Cyt_P450_sf"/>
</dbReference>
<keyword evidence="5 9" id="KW-0479">Metal-binding</keyword>
<dbReference type="PANTHER" id="PTHR46300">
    <property type="entry name" value="P450, PUTATIVE (EUROFUNG)-RELATED-RELATED"/>
    <property type="match status" value="1"/>
</dbReference>